<evidence type="ECO:0000313" key="9">
    <source>
        <dbReference type="EMBL" id="AWB10145.1"/>
    </source>
</evidence>
<evidence type="ECO:0000259" key="8">
    <source>
        <dbReference type="Pfam" id="PF02397"/>
    </source>
</evidence>
<comment type="subcellular location">
    <subcellularLocation>
        <location evidence="1">Membrane</location>
        <topology evidence="1">Multi-pass membrane protein</topology>
    </subcellularLocation>
</comment>
<dbReference type="NCBIfam" id="TIGR03025">
    <property type="entry name" value="EPS_sugtrans"/>
    <property type="match status" value="1"/>
</dbReference>
<dbReference type="NCBIfam" id="TIGR03022">
    <property type="entry name" value="WbaP_sugtrans"/>
    <property type="match status" value="1"/>
</dbReference>
<organism evidence="9 10">
    <name type="scientific">Thermodesulfobium acidiphilum</name>
    <dbReference type="NCBI Taxonomy" id="1794699"/>
    <lineage>
        <taxon>Bacteria</taxon>
        <taxon>Pseudomonadati</taxon>
        <taxon>Thermodesulfobiota</taxon>
        <taxon>Thermodesulfobiia</taxon>
        <taxon>Thermodesulfobiales</taxon>
        <taxon>Thermodesulfobiaceae</taxon>
        <taxon>Thermodesulfobium</taxon>
    </lineage>
</organism>
<feature type="transmembrane region" description="Helical" evidence="7">
    <location>
        <begin position="20"/>
        <end position="48"/>
    </location>
</feature>
<evidence type="ECO:0000256" key="2">
    <source>
        <dbReference type="ARBA" id="ARBA00006464"/>
    </source>
</evidence>
<dbReference type="PANTHER" id="PTHR30576">
    <property type="entry name" value="COLANIC BIOSYNTHESIS UDP-GLUCOSE LIPID CARRIER TRANSFERASE"/>
    <property type="match status" value="1"/>
</dbReference>
<dbReference type="InterPro" id="IPR003362">
    <property type="entry name" value="Bact_transf"/>
</dbReference>
<evidence type="ECO:0000256" key="6">
    <source>
        <dbReference type="ARBA" id="ARBA00023136"/>
    </source>
</evidence>
<dbReference type="Proteomes" id="UP000244792">
    <property type="component" value="Chromosome"/>
</dbReference>
<evidence type="ECO:0000256" key="1">
    <source>
        <dbReference type="ARBA" id="ARBA00004141"/>
    </source>
</evidence>
<dbReference type="OrthoDB" id="9808602at2"/>
<protein>
    <submittedName>
        <fullName evidence="9">Undecaprenyl-phosphate galactose phosphotransferase</fullName>
    </submittedName>
</protein>
<feature type="transmembrane region" description="Helical" evidence="7">
    <location>
        <begin position="68"/>
        <end position="86"/>
    </location>
</feature>
<keyword evidence="6 7" id="KW-0472">Membrane</keyword>
<dbReference type="InterPro" id="IPR017475">
    <property type="entry name" value="EPS_sugar_tfrase"/>
</dbReference>
<evidence type="ECO:0000256" key="7">
    <source>
        <dbReference type="SAM" id="Phobius"/>
    </source>
</evidence>
<dbReference type="GO" id="GO:0016780">
    <property type="term" value="F:phosphotransferase activity, for other substituted phosphate groups"/>
    <property type="evidence" value="ECO:0007669"/>
    <property type="project" value="TreeGrafter"/>
</dbReference>
<proteinExistence type="inferred from homology"/>
<dbReference type="PANTHER" id="PTHR30576:SF0">
    <property type="entry name" value="UNDECAPRENYL-PHOSPHATE N-ACETYLGALACTOSAMINYL 1-PHOSPHATE TRANSFERASE-RELATED"/>
    <property type="match status" value="1"/>
</dbReference>
<accession>A0A2R4W028</accession>
<evidence type="ECO:0000313" key="10">
    <source>
        <dbReference type="Proteomes" id="UP000244792"/>
    </source>
</evidence>
<feature type="domain" description="Bacterial sugar transferase" evidence="8">
    <location>
        <begin position="296"/>
        <end position="489"/>
    </location>
</feature>
<keyword evidence="10" id="KW-1185">Reference proteome</keyword>
<dbReference type="GO" id="GO:0005886">
    <property type="term" value="C:plasma membrane"/>
    <property type="evidence" value="ECO:0007669"/>
    <property type="project" value="InterPro"/>
</dbReference>
<dbReference type="Pfam" id="PF02397">
    <property type="entry name" value="Bac_transf"/>
    <property type="match status" value="1"/>
</dbReference>
<comment type="similarity">
    <text evidence="2">Belongs to the bacterial sugar transferase family.</text>
</comment>
<keyword evidence="5 7" id="KW-1133">Transmembrane helix</keyword>
<keyword evidence="4 7" id="KW-0812">Transmembrane</keyword>
<gene>
    <name evidence="9" type="ORF">TDSAC_0782</name>
</gene>
<dbReference type="Pfam" id="PF13727">
    <property type="entry name" value="CoA_binding_3"/>
    <property type="match status" value="1"/>
</dbReference>
<dbReference type="EMBL" id="CP020921">
    <property type="protein sequence ID" value="AWB10145.1"/>
    <property type="molecule type" value="Genomic_DNA"/>
</dbReference>
<evidence type="ECO:0000256" key="4">
    <source>
        <dbReference type="ARBA" id="ARBA00022692"/>
    </source>
</evidence>
<dbReference type="KEGG" id="taci:TDSAC_0782"/>
<dbReference type="AlphaFoldDB" id="A0A2R4W028"/>
<feature type="transmembrane region" description="Helical" evidence="7">
    <location>
        <begin position="298"/>
        <end position="322"/>
    </location>
</feature>
<dbReference type="GO" id="GO:0000271">
    <property type="term" value="P:polysaccharide biosynthetic process"/>
    <property type="evidence" value="ECO:0007669"/>
    <property type="project" value="InterPro"/>
</dbReference>
<name>A0A2R4W028_THEAF</name>
<evidence type="ECO:0000256" key="5">
    <source>
        <dbReference type="ARBA" id="ARBA00022989"/>
    </source>
</evidence>
<evidence type="ECO:0000256" key="3">
    <source>
        <dbReference type="ARBA" id="ARBA00022679"/>
    </source>
</evidence>
<feature type="transmembrane region" description="Helical" evidence="7">
    <location>
        <begin position="125"/>
        <end position="145"/>
    </location>
</feature>
<keyword evidence="3 9" id="KW-0808">Transferase</keyword>
<reference evidence="9 10" key="1">
    <citation type="submission" date="2017-04" db="EMBL/GenBank/DDBJ databases">
        <title>Genomic insights into metabolism of Thermodesulfobium acidiphilum.</title>
        <authorList>
            <person name="Toshchakov S.V."/>
            <person name="Frolov E.N."/>
            <person name="Kublanov I.V."/>
            <person name="Samarov N.I."/>
            <person name="Novikov A."/>
            <person name="Lebedinsky A.V."/>
            <person name="Bonch-Osmolovskaya E.A."/>
            <person name="Chernyh N.A."/>
        </authorList>
    </citation>
    <scope>NUCLEOTIDE SEQUENCE [LARGE SCALE GENOMIC DNA]</scope>
    <source>
        <strain evidence="9 10">3127-1</strain>
    </source>
</reference>
<dbReference type="InterPro" id="IPR017472">
    <property type="entry name" value="Undecaprenyl-P_galact_Ptfrase"/>
</dbReference>
<dbReference type="Gene3D" id="3.40.50.720">
    <property type="entry name" value="NAD(P)-binding Rossmann-like Domain"/>
    <property type="match status" value="1"/>
</dbReference>
<sequence>MIVLCRVYNILMKIFKGNIILIIILMFADLFSFYLSLFLAYEIRYILFYLLPGKLVPMSFPFSSFIKMWWMPTITIVLIWATNLYTKRLPFWIEASNLIKILTLNSVLIFAMVSLGKLLDEVSRGVLILFWLISLFLFPLIRLAVKLTLFNFDFFKERILFLGAGKTAKDSASGLISDKYLGYHLVGFLDDDREKWGNLLEICGKNYKVFGGIVHFKKFVKKLSISTIIIAIPSLDAQSSSKLVGKVQLLVNKVIVVPDFKGVALLNSELLTLFDQRLFLISIKNNLKSKINQIIKRLFDLALCLAASWLIIPIIIIIALLIKRDSKGPVFFIQERVGKHGKPFKCIKFRSMVLNSDEVLNDYLNKYPEKKLEWQKFKKIKGFDPRVTKFGRFLRKTSLDELPQIFNVIKGEMSLVGPRPYLFSEVYEMQDYKETIFLTVPGITGLWQISGRSELNFNERLNIDVWYILNWSVWLDLEILFKTFSAVIKREGAY</sequence>
<feature type="transmembrane region" description="Helical" evidence="7">
    <location>
        <begin position="98"/>
        <end position="119"/>
    </location>
</feature>